<accession>A0A6J2YJZ7</accession>
<evidence type="ECO:0000313" key="2">
    <source>
        <dbReference type="RefSeq" id="XP_030763195.1"/>
    </source>
</evidence>
<evidence type="ECO:0000313" key="1">
    <source>
        <dbReference type="Proteomes" id="UP000504635"/>
    </source>
</evidence>
<reference evidence="2 3" key="1">
    <citation type="submission" date="2025-04" db="UniProtKB">
        <authorList>
            <consortium name="RefSeq"/>
        </authorList>
    </citation>
    <scope>IDENTIFICATION</scope>
    <source>
        <tissue evidence="2 3">Gonads</tissue>
    </source>
</reference>
<dbReference type="AlphaFoldDB" id="A0A6J2YJZ7"/>
<evidence type="ECO:0000313" key="3">
    <source>
        <dbReference type="RefSeq" id="XP_030763201.1"/>
    </source>
</evidence>
<dbReference type="RefSeq" id="XP_030763209.1">
    <property type="nucleotide sequence ID" value="XM_030907349.1"/>
</dbReference>
<dbReference type="KEGG" id="soy:115887818"/>
<gene>
    <name evidence="2 3 4" type="primary">LOC115887818</name>
</gene>
<dbReference type="RefSeq" id="XP_030763195.1">
    <property type="nucleotide sequence ID" value="XM_030907335.1"/>
</dbReference>
<sequence>MGRKAKSNILDLVGYFNSKNLCYQEICSLTASSDILKKASIILFGYANEKSCYGILRNIRRNSKNIKTKFSKISKLAKDPEDNTADITLHVINYLKKNDFTINDLNLQWSNMFYKICDEFQLKKSSKNSKKMRISVNRKWKKIELSIQTKNIFDINADTDNVRLSPTHDKSEQNINNPPLIQPRCESFNNNQCSSASLNKSFERQNQNSSIPKEIFPSNYDNFDTDFENFANTSTEKKNISSDFETIDIDQRLDFIHVQKFIWKKLNYIIILMEEIQHQIDKNVNNNMPNNDYFNADFIQLILKKYMAILPLWSCIIMETNQKRVSNAPVENWFGFIKAIVLEGSRPQKCSRVVRKIRRRVLMIANEEQLKIPKERCATQKALISKDHEPDYISETEEYNN</sequence>
<proteinExistence type="predicted"/>
<organism evidence="1 2">
    <name type="scientific">Sitophilus oryzae</name>
    <name type="common">Rice weevil</name>
    <name type="synonym">Curculio oryzae</name>
    <dbReference type="NCBI Taxonomy" id="7048"/>
    <lineage>
        <taxon>Eukaryota</taxon>
        <taxon>Metazoa</taxon>
        <taxon>Ecdysozoa</taxon>
        <taxon>Arthropoda</taxon>
        <taxon>Hexapoda</taxon>
        <taxon>Insecta</taxon>
        <taxon>Pterygota</taxon>
        <taxon>Neoptera</taxon>
        <taxon>Endopterygota</taxon>
        <taxon>Coleoptera</taxon>
        <taxon>Polyphaga</taxon>
        <taxon>Cucujiformia</taxon>
        <taxon>Curculionidae</taxon>
        <taxon>Dryophthorinae</taxon>
        <taxon>Sitophilus</taxon>
    </lineage>
</organism>
<keyword evidence="1" id="KW-1185">Reference proteome</keyword>
<evidence type="ECO:0000313" key="4">
    <source>
        <dbReference type="RefSeq" id="XP_030763209.1"/>
    </source>
</evidence>
<protein>
    <submittedName>
        <fullName evidence="2 3">Uncharacterized protein LOC115887818</fullName>
    </submittedName>
</protein>
<dbReference type="Proteomes" id="UP000504635">
    <property type="component" value="Unplaced"/>
</dbReference>
<name>A0A6J2YJZ7_SITOR</name>
<dbReference type="GeneID" id="115887818"/>
<dbReference type="OrthoDB" id="6780140at2759"/>
<dbReference type="RefSeq" id="XP_030763201.1">
    <property type="nucleotide sequence ID" value="XM_030907341.1"/>
</dbReference>